<accession>A0A7X1U797</accession>
<evidence type="ECO:0000259" key="1">
    <source>
        <dbReference type="PROSITE" id="PS51462"/>
    </source>
</evidence>
<sequence>MESSWLTHAKRLQAIASTGLHFCKDAHDRERYREVADIAHQMLAQLGNVPLERITELVSDFAQRYSTPMVEVRGALIEDHKILLVREMTDGLWALPGGFADVGLSASENVIKEIHEEAGIEVAVRGLYSIRHKAKGPYKADHRDFYKLYFLCDRQQRLAPVAGSEASEAGFFALDQLPPLSQGRTVERDIHEAFDFHQGRTARVQFD</sequence>
<evidence type="ECO:0000313" key="3">
    <source>
        <dbReference type="Proteomes" id="UP000486534"/>
    </source>
</evidence>
<dbReference type="Gene3D" id="6.10.250.1120">
    <property type="match status" value="1"/>
</dbReference>
<dbReference type="Gene3D" id="3.90.79.10">
    <property type="entry name" value="Nucleoside Triphosphate Pyrophosphohydrolase"/>
    <property type="match status" value="1"/>
</dbReference>
<dbReference type="Pfam" id="PF12535">
    <property type="entry name" value="Nudix_N"/>
    <property type="match status" value="1"/>
</dbReference>
<dbReference type="Pfam" id="PF00293">
    <property type="entry name" value="NUDIX"/>
    <property type="match status" value="1"/>
</dbReference>
<dbReference type="PANTHER" id="PTHR43736">
    <property type="entry name" value="ADP-RIBOSE PYROPHOSPHATASE"/>
    <property type="match status" value="1"/>
</dbReference>
<organism evidence="2 3">
    <name type="scientific">Pseudomonas piscis</name>
    <dbReference type="NCBI Taxonomy" id="2614538"/>
    <lineage>
        <taxon>Bacteria</taxon>
        <taxon>Pseudomonadati</taxon>
        <taxon>Pseudomonadota</taxon>
        <taxon>Gammaproteobacteria</taxon>
        <taxon>Pseudomonadales</taxon>
        <taxon>Pseudomonadaceae</taxon>
        <taxon>Pseudomonas</taxon>
    </lineage>
</organism>
<dbReference type="PANTHER" id="PTHR43736:SF1">
    <property type="entry name" value="DIHYDRONEOPTERIN TRIPHOSPHATE DIPHOSPHATASE"/>
    <property type="match status" value="1"/>
</dbReference>
<dbReference type="SUPFAM" id="SSF55811">
    <property type="entry name" value="Nudix"/>
    <property type="match status" value="1"/>
</dbReference>
<name>A0A7X1U797_9PSED</name>
<comment type="caution">
    <text evidence="2">The sequence shown here is derived from an EMBL/GenBank/DDBJ whole genome shotgun (WGS) entry which is preliminary data.</text>
</comment>
<dbReference type="GO" id="GO:0003824">
    <property type="term" value="F:catalytic activity"/>
    <property type="evidence" value="ECO:0007669"/>
    <property type="project" value="UniProtKB-ARBA"/>
</dbReference>
<feature type="domain" description="Nudix hydrolase" evidence="1">
    <location>
        <begin position="67"/>
        <end position="198"/>
    </location>
</feature>
<proteinExistence type="predicted"/>
<reference evidence="2 3" key="1">
    <citation type="submission" date="2019-10" db="EMBL/GenBank/DDBJ databases">
        <title>Pseudomonas dajingensis sp. nov., isolated from the profound head ulcers of farmed Murray cod (Maccullochella peelii peelii).</title>
        <authorList>
            <person name="Liu Y."/>
        </authorList>
    </citation>
    <scope>NUCLEOTIDE SEQUENCE [LARGE SCALE GENOMIC DNA]</scope>
    <source>
        <strain evidence="2 3">MC042</strain>
    </source>
</reference>
<gene>
    <name evidence="2" type="ORF">GDH07_27050</name>
</gene>
<dbReference type="InterPro" id="IPR059176">
    <property type="entry name" value="UDP-X_N"/>
</dbReference>
<dbReference type="AlphaFoldDB" id="A0A7X1U797"/>
<dbReference type="InterPro" id="IPR000086">
    <property type="entry name" value="NUDIX_hydrolase_dom"/>
</dbReference>
<dbReference type="RefSeq" id="WP_152899437.1">
    <property type="nucleotide sequence ID" value="NZ_WHUV01000005.1"/>
</dbReference>
<dbReference type="PROSITE" id="PS51462">
    <property type="entry name" value="NUDIX"/>
    <property type="match status" value="1"/>
</dbReference>
<dbReference type="EMBL" id="WHUV01000005">
    <property type="protein sequence ID" value="MQA56984.1"/>
    <property type="molecule type" value="Genomic_DNA"/>
</dbReference>
<protein>
    <submittedName>
        <fullName evidence="2">NUDIX domain-containing protein</fullName>
    </submittedName>
</protein>
<dbReference type="CDD" id="cd04672">
    <property type="entry name" value="NUDIX_CDP-Chase_like"/>
    <property type="match status" value="1"/>
</dbReference>
<dbReference type="Proteomes" id="UP000486534">
    <property type="component" value="Unassembled WGS sequence"/>
</dbReference>
<dbReference type="InterPro" id="IPR015797">
    <property type="entry name" value="NUDIX_hydrolase-like_dom_sf"/>
</dbReference>
<evidence type="ECO:0000313" key="2">
    <source>
        <dbReference type="EMBL" id="MQA56984.1"/>
    </source>
</evidence>